<sequence length="947" mass="106931">MEDRQEEEAREKPTSRTGSGPGEMNSPWTRRFALAPSPTLETPNPNQTGPGYDEMFGLKLLDMNKSGPLGQSNFQTSFEQYGQALETIGSLHEGIGGKTSFNMRGLHQKLRLETSGEVCTALYRQSKLEEQLHDVKTQLDNFVCENKVLEQLLLVAINERKVVEAIFEEMELEHEKTLSKNYLLENEVQNLKEKLQIYDINCGNLQAVNVGISNGRKLVAWQRRLFIVLLSFLVGLVMWEAEDVYVPLGAALVTVVAMSLSSLVQFFFAVRNKPALAAVALLSLNCFMLGTLTCPILPSFGRAVSSWAVGSANWLQRRLGFFLPHRSSSLRYQRICCSASVEPVRGKEAVVFVLLQIFTALLDLFMKQRWSRRLRLDQCLRFISSFWYYSRFRFCLFVPSAVLPESEHMMRRLACCRRQRTKDFSVDFEEQERVMTYSGLESCILNSCSYDNESGSSGISRSDGCVVTDSLDEDATSCSSSKGAFGSFSSQCLEPRKQEEDHLLDEWEIIHSTYHPYSKGKKPITYTIHHMDVQAMKERFAKLLLGEDPSGGTKGLALLWHFPTPSQACQYLYLGNSGNWSLCLKKERTDGTKKWTGCFLQRIIWWSWCPQSNMGPMEIMTPKVRSDINLNLPALRKLDSILIDVLDSMVGTEFWYVEDGSKDEGRSKGNGLKPCKRWWLPSPRVPEYGLSPCQRKGLGIRAKLVNQVLKAAKSINEQVLLQMPIPESVKDALPKSGKASLGADLYRVVTTAPCSIEEILPLLDLDNEPGVLQTLNRLEGAIFAWKQKISEEEIKKTPIRYASWYFSSDGGSEAAKMELWLERAEMVVRLLKARFPNLPHSFIDVTKVQYNKDVGYSIIEAYSRVLVNLAFSILSRMGDIMQEDDLKKPTTPIATLKFDLFSDVYLAGNTATATGNIRRSLIAQMNSVDGRCHVDGNAKKHSLLLWK</sequence>
<dbReference type="AlphaFoldDB" id="A0A835QHB6"/>
<dbReference type="GO" id="GO:0005085">
    <property type="term" value="F:guanyl-nucleotide exchange factor activity"/>
    <property type="evidence" value="ECO:0007669"/>
    <property type="project" value="UniProtKB-UniRule"/>
</dbReference>
<evidence type="ECO:0000256" key="2">
    <source>
        <dbReference type="PROSITE-ProRule" id="PRU00663"/>
    </source>
</evidence>
<feature type="coiled-coil region" evidence="3">
    <location>
        <begin position="174"/>
        <end position="201"/>
    </location>
</feature>
<dbReference type="PANTHER" id="PTHR33101">
    <property type="entry name" value="ROP GUANINE NUCLEOTIDE EXCHANGE FACTOR 1"/>
    <property type="match status" value="1"/>
</dbReference>
<evidence type="ECO:0000256" key="1">
    <source>
        <dbReference type="ARBA" id="ARBA00022658"/>
    </source>
</evidence>
<gene>
    <name evidence="7" type="ORF">HPP92_015143</name>
</gene>
<feature type="region of interest" description="Disordered" evidence="4">
    <location>
        <begin position="1"/>
        <end position="50"/>
    </location>
</feature>
<evidence type="ECO:0000256" key="4">
    <source>
        <dbReference type="SAM" id="MobiDB-lite"/>
    </source>
</evidence>
<keyword evidence="8" id="KW-1185">Reference proteome</keyword>
<feature type="transmembrane region" description="Helical" evidence="5">
    <location>
        <begin position="275"/>
        <end position="298"/>
    </location>
</feature>
<dbReference type="InterPro" id="IPR005512">
    <property type="entry name" value="PRONE_dom"/>
</dbReference>
<keyword evidence="3" id="KW-0175">Coiled coil</keyword>
<accession>A0A835QHB6</accession>
<feature type="transmembrane region" description="Helical" evidence="5">
    <location>
        <begin position="245"/>
        <end position="268"/>
    </location>
</feature>
<dbReference type="Gene3D" id="1.20.58.2010">
    <property type="entry name" value="PRONE domain, subdomain 1"/>
    <property type="match status" value="3"/>
</dbReference>
<dbReference type="InterPro" id="IPR038937">
    <property type="entry name" value="RopGEF"/>
</dbReference>
<reference evidence="7 8" key="1">
    <citation type="journal article" date="2020" name="Nat. Food">
        <title>A phased Vanilla planifolia genome enables genetic improvement of flavour and production.</title>
        <authorList>
            <person name="Hasing T."/>
            <person name="Tang H."/>
            <person name="Brym M."/>
            <person name="Khazi F."/>
            <person name="Huang T."/>
            <person name="Chambers A.H."/>
        </authorList>
    </citation>
    <scope>NUCLEOTIDE SEQUENCE [LARGE SCALE GENOMIC DNA]</scope>
    <source>
        <tissue evidence="7">Leaf</tissue>
    </source>
</reference>
<name>A0A835QHB6_VANPL</name>
<feature type="transmembrane region" description="Helical" evidence="5">
    <location>
        <begin position="221"/>
        <end position="239"/>
    </location>
</feature>
<evidence type="ECO:0000259" key="6">
    <source>
        <dbReference type="PROSITE" id="PS51334"/>
    </source>
</evidence>
<keyword evidence="5" id="KW-1133">Transmembrane helix</keyword>
<evidence type="ECO:0000313" key="8">
    <source>
        <dbReference type="Proteomes" id="UP000636800"/>
    </source>
</evidence>
<dbReference type="EMBL" id="JADCNL010000007">
    <property type="protein sequence ID" value="KAG0473286.1"/>
    <property type="molecule type" value="Genomic_DNA"/>
</dbReference>
<evidence type="ECO:0000256" key="3">
    <source>
        <dbReference type="SAM" id="Coils"/>
    </source>
</evidence>
<feature type="compositionally biased region" description="Basic and acidic residues" evidence="4">
    <location>
        <begin position="1"/>
        <end position="14"/>
    </location>
</feature>
<feature type="compositionally biased region" description="Polar residues" evidence="4">
    <location>
        <begin position="39"/>
        <end position="49"/>
    </location>
</feature>
<dbReference type="PANTHER" id="PTHR33101:SF2">
    <property type="entry name" value="ROP GUANINE NUCLEOTIDE EXCHANGE FACTOR 14"/>
    <property type="match status" value="1"/>
</dbReference>
<comment type="caution">
    <text evidence="7">The sequence shown here is derived from an EMBL/GenBank/DDBJ whole genome shotgun (WGS) entry which is preliminary data.</text>
</comment>
<keyword evidence="5" id="KW-0472">Membrane</keyword>
<organism evidence="7 8">
    <name type="scientific">Vanilla planifolia</name>
    <name type="common">Vanilla</name>
    <dbReference type="NCBI Taxonomy" id="51239"/>
    <lineage>
        <taxon>Eukaryota</taxon>
        <taxon>Viridiplantae</taxon>
        <taxon>Streptophyta</taxon>
        <taxon>Embryophyta</taxon>
        <taxon>Tracheophyta</taxon>
        <taxon>Spermatophyta</taxon>
        <taxon>Magnoliopsida</taxon>
        <taxon>Liliopsida</taxon>
        <taxon>Asparagales</taxon>
        <taxon>Orchidaceae</taxon>
        <taxon>Vanilloideae</taxon>
        <taxon>Vanilleae</taxon>
        <taxon>Vanilla</taxon>
    </lineage>
</organism>
<protein>
    <recommendedName>
        <fullName evidence="6">PRONE domain-containing protein</fullName>
    </recommendedName>
</protein>
<dbReference type="Proteomes" id="UP000636800">
    <property type="component" value="Chromosome 7"/>
</dbReference>
<keyword evidence="5" id="KW-0812">Transmembrane</keyword>
<evidence type="ECO:0000256" key="5">
    <source>
        <dbReference type="SAM" id="Phobius"/>
    </source>
</evidence>
<dbReference type="PROSITE" id="PS51334">
    <property type="entry name" value="PRONE"/>
    <property type="match status" value="1"/>
</dbReference>
<dbReference type="Pfam" id="PF03759">
    <property type="entry name" value="PRONE"/>
    <property type="match status" value="1"/>
</dbReference>
<dbReference type="OrthoDB" id="1933410at2759"/>
<evidence type="ECO:0000313" key="7">
    <source>
        <dbReference type="EMBL" id="KAG0473286.1"/>
    </source>
</evidence>
<feature type="domain" description="PRONE" evidence="6">
    <location>
        <begin position="523"/>
        <end position="894"/>
    </location>
</feature>
<proteinExistence type="predicted"/>
<keyword evidence="1 2" id="KW-0344">Guanine-nucleotide releasing factor</keyword>